<dbReference type="InterPro" id="IPR050109">
    <property type="entry name" value="HTH-type_TetR-like_transc_reg"/>
</dbReference>
<gene>
    <name evidence="4" type="ORF">NBG84_15325</name>
</gene>
<dbReference type="PANTHER" id="PTHR30055:SF226">
    <property type="entry name" value="HTH-TYPE TRANSCRIPTIONAL REGULATOR PKSA"/>
    <property type="match status" value="1"/>
</dbReference>
<dbReference type="RefSeq" id="WP_250919983.1">
    <property type="nucleotide sequence ID" value="NZ_JAMQAW010000011.1"/>
</dbReference>
<evidence type="ECO:0000256" key="2">
    <source>
        <dbReference type="PROSITE-ProRule" id="PRU00335"/>
    </source>
</evidence>
<keyword evidence="5" id="KW-1185">Reference proteome</keyword>
<dbReference type="InterPro" id="IPR001647">
    <property type="entry name" value="HTH_TetR"/>
</dbReference>
<proteinExistence type="predicted"/>
<protein>
    <submittedName>
        <fullName evidence="4">TetR family transcriptional regulator</fullName>
    </submittedName>
</protein>
<evidence type="ECO:0000259" key="3">
    <source>
        <dbReference type="PROSITE" id="PS50977"/>
    </source>
</evidence>
<accession>A0ABT0UNH6</accession>
<reference evidence="4" key="1">
    <citation type="submission" date="2022-06" db="EMBL/GenBank/DDBJ databases">
        <title>Genome public.</title>
        <authorList>
            <person name="Sun Q."/>
        </authorList>
    </citation>
    <scope>NUCLEOTIDE SEQUENCE</scope>
    <source>
        <strain evidence="4">CWNU-1</strain>
    </source>
</reference>
<name>A0ABT0UNH6_9ACTN</name>
<evidence type="ECO:0000256" key="1">
    <source>
        <dbReference type="ARBA" id="ARBA00023125"/>
    </source>
</evidence>
<dbReference type="PANTHER" id="PTHR30055">
    <property type="entry name" value="HTH-TYPE TRANSCRIPTIONAL REGULATOR RUTR"/>
    <property type="match status" value="1"/>
</dbReference>
<dbReference type="PROSITE" id="PS50977">
    <property type="entry name" value="HTH_TETR_2"/>
    <property type="match status" value="1"/>
</dbReference>
<dbReference type="Gene3D" id="1.10.357.10">
    <property type="entry name" value="Tetracycline Repressor, domain 2"/>
    <property type="match status" value="1"/>
</dbReference>
<dbReference type="Pfam" id="PF00440">
    <property type="entry name" value="TetR_N"/>
    <property type="match status" value="1"/>
</dbReference>
<dbReference type="SUPFAM" id="SSF46689">
    <property type="entry name" value="Homeodomain-like"/>
    <property type="match status" value="1"/>
</dbReference>
<feature type="DNA-binding region" description="H-T-H motif" evidence="2">
    <location>
        <begin position="45"/>
        <end position="64"/>
    </location>
</feature>
<comment type="caution">
    <text evidence="4">The sequence shown here is derived from an EMBL/GenBank/DDBJ whole genome shotgun (WGS) entry which is preliminary data.</text>
</comment>
<dbReference type="InterPro" id="IPR009057">
    <property type="entry name" value="Homeodomain-like_sf"/>
</dbReference>
<evidence type="ECO:0000313" key="5">
    <source>
        <dbReference type="Proteomes" id="UP001431429"/>
    </source>
</evidence>
<organism evidence="4 5">
    <name type="scientific">Streptomyces albipurpureus</name>
    <dbReference type="NCBI Taxonomy" id="2897419"/>
    <lineage>
        <taxon>Bacteria</taxon>
        <taxon>Bacillati</taxon>
        <taxon>Actinomycetota</taxon>
        <taxon>Actinomycetes</taxon>
        <taxon>Kitasatosporales</taxon>
        <taxon>Streptomycetaceae</taxon>
        <taxon>Streptomyces</taxon>
    </lineage>
</organism>
<feature type="domain" description="HTH tetR-type" evidence="3">
    <location>
        <begin position="22"/>
        <end position="82"/>
    </location>
</feature>
<dbReference type="Proteomes" id="UP001431429">
    <property type="component" value="Unassembled WGS sequence"/>
</dbReference>
<sequence>MSGPQSAEPTALDVAALPAHQLARRRRIIVGAMELLEREEYEQIQIRHVAEQAGVALGTLYRYFNSKEHLYAAVLLDWAGPFWAKQDPAEQKLPPEQRLRRRMRGAIRAFERRPQYFRVQSLLQISSDPHAKSLYAEFALRNQEAVGRELAGMPKQKAQDSVMILMSVLSQMLAAYAFHGKPVEEVYRVMDLCVDLIVTTLPS</sequence>
<dbReference type="EMBL" id="JAMQAW010000011">
    <property type="protein sequence ID" value="MCM2389645.1"/>
    <property type="molecule type" value="Genomic_DNA"/>
</dbReference>
<dbReference type="PRINTS" id="PR00455">
    <property type="entry name" value="HTHTETR"/>
</dbReference>
<keyword evidence="1 2" id="KW-0238">DNA-binding</keyword>
<evidence type="ECO:0000313" key="4">
    <source>
        <dbReference type="EMBL" id="MCM2389645.1"/>
    </source>
</evidence>